<dbReference type="RefSeq" id="WP_118150791.1">
    <property type="nucleotide sequence ID" value="NZ_QWEY01000003.1"/>
</dbReference>
<comment type="caution">
    <text evidence="2">The sequence shown here is derived from an EMBL/GenBank/DDBJ whole genome shotgun (WGS) entry which is preliminary data.</text>
</comment>
<reference evidence="2 3" key="1">
    <citation type="submission" date="2018-08" db="EMBL/GenBank/DDBJ databases">
        <title>Flavobacterium tibetense sp. nov., isolated from a wetland YonghuCo on Tibetan Plateau.</title>
        <authorList>
            <person name="Phurbu D."/>
            <person name="Lu H."/>
            <person name="Xing P."/>
        </authorList>
    </citation>
    <scope>NUCLEOTIDE SEQUENCE [LARGE SCALE GENOMIC DNA]</scope>
    <source>
        <strain evidence="2 3">DJC</strain>
    </source>
</reference>
<organism evidence="2 3">
    <name type="scientific">Pseudotabrizicola alkalilacus</name>
    <dbReference type="NCBI Taxonomy" id="2305252"/>
    <lineage>
        <taxon>Bacteria</taxon>
        <taxon>Pseudomonadati</taxon>
        <taxon>Pseudomonadota</taxon>
        <taxon>Alphaproteobacteria</taxon>
        <taxon>Rhodobacterales</taxon>
        <taxon>Paracoccaceae</taxon>
        <taxon>Pseudotabrizicola</taxon>
    </lineage>
</organism>
<evidence type="ECO:0000313" key="2">
    <source>
        <dbReference type="EMBL" id="RGP37788.1"/>
    </source>
</evidence>
<proteinExistence type="predicted"/>
<dbReference type="OrthoDB" id="7360198at2"/>
<feature type="chain" id="PRO_5019132501" description="DUF995 domain-containing protein" evidence="1">
    <location>
        <begin position="18"/>
        <end position="113"/>
    </location>
</feature>
<keyword evidence="3" id="KW-1185">Reference proteome</keyword>
<feature type="signal peptide" evidence="1">
    <location>
        <begin position="1"/>
        <end position="17"/>
    </location>
</feature>
<accession>A0A411Z3Y9</accession>
<name>A0A411Z3Y9_9RHOB</name>
<dbReference type="AlphaFoldDB" id="A0A411Z3Y9"/>
<gene>
    <name evidence="2" type="ORF">D1012_07735</name>
</gene>
<dbReference type="EMBL" id="QWEY01000003">
    <property type="protein sequence ID" value="RGP37788.1"/>
    <property type="molecule type" value="Genomic_DNA"/>
</dbReference>
<dbReference type="Proteomes" id="UP000284547">
    <property type="component" value="Unassembled WGS sequence"/>
</dbReference>
<protein>
    <recommendedName>
        <fullName evidence="4">DUF995 domain-containing protein</fullName>
    </recommendedName>
</protein>
<keyword evidence="1" id="KW-0732">Signal</keyword>
<evidence type="ECO:0000256" key="1">
    <source>
        <dbReference type="SAM" id="SignalP"/>
    </source>
</evidence>
<sequence length="113" mass="12345">MRRLVMLCMVWPGLALAESGPPPGGWETLSGGQIADALTSRVVVFPEGVAQYFLDDGRTVRAGGWGEWSVDDNRYCESWSGKRPICAEVDSDGTGLRFREDSGFVRAGRYGDL</sequence>
<evidence type="ECO:0000313" key="3">
    <source>
        <dbReference type="Proteomes" id="UP000284547"/>
    </source>
</evidence>
<evidence type="ECO:0008006" key="4">
    <source>
        <dbReference type="Google" id="ProtNLM"/>
    </source>
</evidence>